<organism evidence="4 5">
    <name type="scientific">Paraburkholderia metrosideri</name>
    <dbReference type="NCBI Taxonomy" id="580937"/>
    <lineage>
        <taxon>Bacteria</taxon>
        <taxon>Pseudomonadati</taxon>
        <taxon>Pseudomonadota</taxon>
        <taxon>Betaproteobacteria</taxon>
        <taxon>Burkholderiales</taxon>
        <taxon>Burkholderiaceae</taxon>
        <taxon>Paraburkholderia</taxon>
    </lineage>
</organism>
<dbReference type="RefSeq" id="WP_408238207.1">
    <property type="nucleotide sequence ID" value="NZ_JAQQCF010000050.1"/>
</dbReference>
<accession>A0ABW9E2V4</accession>
<reference evidence="4 5" key="1">
    <citation type="journal article" date="2024" name="Chem. Sci.">
        <title>Discovery of megapolipeptins by genome mining of a Burkholderiales bacteria collection.</title>
        <authorList>
            <person name="Paulo B.S."/>
            <person name="Recchia M.J.J."/>
            <person name="Lee S."/>
            <person name="Fergusson C.H."/>
            <person name="Romanowski S.B."/>
            <person name="Hernandez A."/>
            <person name="Krull N."/>
            <person name="Liu D.Y."/>
            <person name="Cavanagh H."/>
            <person name="Bos A."/>
            <person name="Gray C.A."/>
            <person name="Murphy B.T."/>
            <person name="Linington R.G."/>
            <person name="Eustaquio A.S."/>
        </authorList>
    </citation>
    <scope>NUCLEOTIDE SEQUENCE [LARGE SCALE GENOMIC DNA]</scope>
    <source>
        <strain evidence="4 5">RL17-338-BIC-A</strain>
    </source>
</reference>
<sequence length="334" mass="36361">MIHVHLENSTAKAEPFWLTTALVDTACASYGNLPGEARFTVGNDPAAIHACLSTADVLVTSAGVIADPHFPRGDLARIAPKLRFIHLIDAGVEDVMPLTWLPAHVQLINNSGVHVEKAREFLLMTLLALNSRLPQIMNNQWHARWDAIFTSAIKDKCLLVVGLGDLGKAAVAAGLTLNMRILGVRRSALAVPGVERVYGPDRLKEAMALADFVVICTPLTSQTRNMISRSVLETAKPGAALVNIGRADVLDHDALVECLENGLLSGALLDVLPQEPLPASSALWTCPNLMINPHVGADDPTTYMRETMRLLFDNLRAHRRGESLKNVVDRIREY</sequence>
<dbReference type="SUPFAM" id="SSF52283">
    <property type="entry name" value="Formate/glycerate dehydrogenase catalytic domain-like"/>
    <property type="match status" value="1"/>
</dbReference>
<feature type="domain" description="D-isomer specific 2-hydroxyacid dehydrogenase NAD-binding" evidence="3">
    <location>
        <begin position="124"/>
        <end position="296"/>
    </location>
</feature>
<dbReference type="SUPFAM" id="SSF51735">
    <property type="entry name" value="NAD(P)-binding Rossmann-fold domains"/>
    <property type="match status" value="1"/>
</dbReference>
<protein>
    <submittedName>
        <fullName evidence="4">D-2-hydroxyacid dehydrogenase</fullName>
    </submittedName>
</protein>
<dbReference type="EMBL" id="JAQQCF010000050">
    <property type="protein sequence ID" value="MFM0641865.1"/>
    <property type="molecule type" value="Genomic_DNA"/>
</dbReference>
<dbReference type="InterPro" id="IPR036291">
    <property type="entry name" value="NAD(P)-bd_dom_sf"/>
</dbReference>
<dbReference type="CDD" id="cd05300">
    <property type="entry name" value="2-Hacid_dh_1"/>
    <property type="match status" value="1"/>
</dbReference>
<gene>
    <name evidence="4" type="ORF">PQQ63_34840</name>
</gene>
<evidence type="ECO:0000256" key="1">
    <source>
        <dbReference type="ARBA" id="ARBA00023002"/>
    </source>
</evidence>
<evidence type="ECO:0000259" key="3">
    <source>
        <dbReference type="Pfam" id="PF02826"/>
    </source>
</evidence>
<dbReference type="Proteomes" id="UP001629432">
    <property type="component" value="Unassembled WGS sequence"/>
</dbReference>
<evidence type="ECO:0000313" key="4">
    <source>
        <dbReference type="EMBL" id="MFM0641865.1"/>
    </source>
</evidence>
<keyword evidence="2" id="KW-0520">NAD</keyword>
<dbReference type="Gene3D" id="3.40.50.720">
    <property type="entry name" value="NAD(P)-binding Rossmann-like Domain"/>
    <property type="match status" value="2"/>
</dbReference>
<proteinExistence type="predicted"/>
<comment type="caution">
    <text evidence="4">The sequence shown here is derived from an EMBL/GenBank/DDBJ whole genome shotgun (WGS) entry which is preliminary data.</text>
</comment>
<keyword evidence="5" id="KW-1185">Reference proteome</keyword>
<dbReference type="InterPro" id="IPR006140">
    <property type="entry name" value="D-isomer_DH_NAD-bd"/>
</dbReference>
<dbReference type="PANTHER" id="PTHR43333:SF1">
    <property type="entry name" value="D-ISOMER SPECIFIC 2-HYDROXYACID DEHYDROGENASE NAD-BINDING DOMAIN-CONTAINING PROTEIN"/>
    <property type="match status" value="1"/>
</dbReference>
<evidence type="ECO:0000256" key="2">
    <source>
        <dbReference type="ARBA" id="ARBA00023027"/>
    </source>
</evidence>
<dbReference type="PANTHER" id="PTHR43333">
    <property type="entry name" value="2-HACID_DH_C DOMAIN-CONTAINING PROTEIN"/>
    <property type="match status" value="1"/>
</dbReference>
<evidence type="ECO:0000313" key="5">
    <source>
        <dbReference type="Proteomes" id="UP001629432"/>
    </source>
</evidence>
<name>A0ABW9E2V4_9BURK</name>
<keyword evidence="1" id="KW-0560">Oxidoreductase</keyword>
<dbReference type="Pfam" id="PF02826">
    <property type="entry name" value="2-Hacid_dh_C"/>
    <property type="match status" value="1"/>
</dbReference>